<dbReference type="AlphaFoldDB" id="A0ABD5V332"/>
<reference evidence="1 2" key="1">
    <citation type="journal article" date="2019" name="Int. J. Syst. Evol. Microbiol.">
        <title>The Global Catalogue of Microorganisms (GCM) 10K type strain sequencing project: providing services to taxonomists for standard genome sequencing and annotation.</title>
        <authorList>
            <consortium name="The Broad Institute Genomics Platform"/>
            <consortium name="The Broad Institute Genome Sequencing Center for Infectious Disease"/>
            <person name="Wu L."/>
            <person name="Ma J."/>
        </authorList>
    </citation>
    <scope>NUCLEOTIDE SEQUENCE [LARGE SCALE GENOMIC DNA]</scope>
    <source>
        <strain evidence="1 2">CGMCC 1.3240</strain>
    </source>
</reference>
<evidence type="ECO:0008006" key="3">
    <source>
        <dbReference type="Google" id="ProtNLM"/>
    </source>
</evidence>
<evidence type="ECO:0000313" key="1">
    <source>
        <dbReference type="EMBL" id="MFC6905933.1"/>
    </source>
</evidence>
<accession>A0ABD5V332</accession>
<sequence length="133" mass="14662">MLRSLLAVLAVVELLAPERVIEFGERLALENSGEASLQPWITPVARLEGLVLLVALVRPPALPGPLRSMLGWFGLLAVLSPRGFIDYWTDLVYEDAAVLAWKPWVVPATRAIGVLYVLLALFGWRSKEETGND</sequence>
<organism evidence="1 2">
    <name type="scientific">Halalkalicoccus tibetensis</name>
    <dbReference type="NCBI Taxonomy" id="175632"/>
    <lineage>
        <taxon>Archaea</taxon>
        <taxon>Methanobacteriati</taxon>
        <taxon>Methanobacteriota</taxon>
        <taxon>Stenosarchaea group</taxon>
        <taxon>Halobacteria</taxon>
        <taxon>Halobacteriales</taxon>
        <taxon>Halococcaceae</taxon>
        <taxon>Halalkalicoccus</taxon>
    </lineage>
</organism>
<proteinExistence type="predicted"/>
<name>A0ABD5V332_9EURY</name>
<dbReference type="RefSeq" id="WP_340604463.1">
    <property type="nucleotide sequence ID" value="NZ_JBBMXV010000003.1"/>
</dbReference>
<evidence type="ECO:0000313" key="2">
    <source>
        <dbReference type="Proteomes" id="UP001596312"/>
    </source>
</evidence>
<protein>
    <recommendedName>
        <fullName evidence="3">DoxX-like family protein</fullName>
    </recommendedName>
</protein>
<comment type="caution">
    <text evidence="1">The sequence shown here is derived from an EMBL/GenBank/DDBJ whole genome shotgun (WGS) entry which is preliminary data.</text>
</comment>
<dbReference type="EMBL" id="JBHSXQ010000003">
    <property type="protein sequence ID" value="MFC6905933.1"/>
    <property type="molecule type" value="Genomic_DNA"/>
</dbReference>
<gene>
    <name evidence="1" type="ORF">ACFQGH_12095</name>
</gene>
<keyword evidence="2" id="KW-1185">Reference proteome</keyword>
<dbReference type="Proteomes" id="UP001596312">
    <property type="component" value="Unassembled WGS sequence"/>
</dbReference>